<dbReference type="RefSeq" id="WP_173748413.1">
    <property type="nucleotide sequence ID" value="NZ_JAAITA010000003.1"/>
</dbReference>
<sequence length="340" mass="37669">MNEQIYTLLNEIDNQPDSYEIPQVSDLEMKKWKKQFSSRRVSRRSRKKYVAAAAIVCILGGSLLFPPAQFIAYAGMKTVTYNLSQLLGIQKDLSPYRTMVGKSISKDGYTVTLNDVVLDENILYISDTFTLPQKNENFLEQGGTLADVNVFINGKMVSWGASGGTEQADDYNLVSSRRMSLDSIDASQNLDIELHYSMGGKSIGSFSFTATGKDLMASTYTVSLDTTITLPDKTAIRFYKYSSNAMGQRIYFKTSTPDTVPAYHILLKGEDNLGNPVEFSIRTIHTGIGCMEVDTLENGYVSDDAQTLTLTPYIAKMPQESGQMSNDYQPAGDSFTVTVK</sequence>
<comment type="caution">
    <text evidence="3">The sequence shown here is derived from an EMBL/GenBank/DDBJ whole genome shotgun (WGS) entry which is preliminary data.</text>
</comment>
<dbReference type="Proteomes" id="UP000822142">
    <property type="component" value="Unassembled WGS sequence"/>
</dbReference>
<evidence type="ECO:0000256" key="1">
    <source>
        <dbReference type="SAM" id="Phobius"/>
    </source>
</evidence>
<evidence type="ECO:0000313" key="4">
    <source>
        <dbReference type="Proteomes" id="UP000822142"/>
    </source>
</evidence>
<dbReference type="EMBL" id="JAAITA010000003">
    <property type="protein sequence ID" value="NSJ85433.1"/>
    <property type="molecule type" value="Genomic_DNA"/>
</dbReference>
<name>A0ABX2I7Y0_BLAHA</name>
<feature type="domain" description="DUF4179" evidence="2">
    <location>
        <begin position="43"/>
        <end position="126"/>
    </location>
</feature>
<keyword evidence="1" id="KW-0472">Membrane</keyword>
<keyword evidence="1" id="KW-1133">Transmembrane helix</keyword>
<gene>
    <name evidence="3" type="ORF">G5A70_04455</name>
</gene>
<dbReference type="InterPro" id="IPR025436">
    <property type="entry name" value="DUF4179"/>
</dbReference>
<dbReference type="Pfam" id="PF13786">
    <property type="entry name" value="DUF4179"/>
    <property type="match status" value="1"/>
</dbReference>
<organism evidence="3 4">
    <name type="scientific">Blautia hansenii</name>
    <name type="common">Ruminococcus hansenii</name>
    <dbReference type="NCBI Taxonomy" id="1322"/>
    <lineage>
        <taxon>Bacteria</taxon>
        <taxon>Bacillati</taxon>
        <taxon>Bacillota</taxon>
        <taxon>Clostridia</taxon>
        <taxon>Lachnospirales</taxon>
        <taxon>Lachnospiraceae</taxon>
        <taxon>Blautia</taxon>
    </lineage>
</organism>
<feature type="transmembrane region" description="Helical" evidence="1">
    <location>
        <begin position="49"/>
        <end position="76"/>
    </location>
</feature>
<reference evidence="3 4" key="1">
    <citation type="journal article" date="2020" name="Cell Host Microbe">
        <title>Functional and Genomic Variation between Human-Derived Isolates of Lachnospiraceae Reveals Inter- and Intra-Species Diversity.</title>
        <authorList>
            <person name="Sorbara M.T."/>
            <person name="Littmann E.R."/>
            <person name="Fontana E."/>
            <person name="Moody T.U."/>
            <person name="Kohout C.E."/>
            <person name="Gjonbalaj M."/>
            <person name="Eaton V."/>
            <person name="Seok R."/>
            <person name="Leiner I.M."/>
            <person name="Pamer E.G."/>
        </authorList>
    </citation>
    <scope>NUCLEOTIDE SEQUENCE [LARGE SCALE GENOMIC DNA]</scope>
    <source>
        <strain evidence="3 4">MSK.15.26</strain>
    </source>
</reference>
<dbReference type="Gene3D" id="2.60.40.1630">
    <property type="entry name" value="bacillus anthracis domain"/>
    <property type="match status" value="1"/>
</dbReference>
<accession>A0ABX2I7Y0</accession>
<protein>
    <submittedName>
        <fullName evidence="3">DUF4179 domain-containing protein</fullName>
    </submittedName>
</protein>
<proteinExistence type="predicted"/>
<evidence type="ECO:0000259" key="2">
    <source>
        <dbReference type="Pfam" id="PF13786"/>
    </source>
</evidence>
<evidence type="ECO:0000313" key="3">
    <source>
        <dbReference type="EMBL" id="NSJ85433.1"/>
    </source>
</evidence>
<keyword evidence="1" id="KW-0812">Transmembrane</keyword>
<keyword evidence="4" id="KW-1185">Reference proteome</keyword>